<evidence type="ECO:0000313" key="1">
    <source>
        <dbReference type="EMBL" id="MBB4939182.1"/>
    </source>
</evidence>
<sequence>MWPFSDPETAMFVDEGMARMGYVGIGRKP</sequence>
<dbReference type="EMBL" id="JACHJU010000001">
    <property type="protein sequence ID" value="MBB4939182.1"/>
    <property type="molecule type" value="Genomic_DNA"/>
</dbReference>
<dbReference type="Proteomes" id="UP000534286">
    <property type="component" value="Unassembled WGS sequence"/>
</dbReference>
<dbReference type="AlphaFoldDB" id="A0A7W7RW22"/>
<reference evidence="1 2" key="1">
    <citation type="submission" date="2020-08" db="EMBL/GenBank/DDBJ databases">
        <title>Sequencing the genomes of 1000 actinobacteria strains.</title>
        <authorList>
            <person name="Klenk H.-P."/>
        </authorList>
    </citation>
    <scope>NUCLEOTIDE SEQUENCE [LARGE SCALE GENOMIC DNA]</scope>
    <source>
        <strain evidence="1 2">DSM 43023</strain>
    </source>
</reference>
<accession>A0A7W7RW22</accession>
<protein>
    <submittedName>
        <fullName evidence="1">Uncharacterized protein</fullName>
    </submittedName>
</protein>
<name>A0A7W7RW22_9ACTN</name>
<proteinExistence type="predicted"/>
<keyword evidence="2" id="KW-1185">Reference proteome</keyword>
<organism evidence="1 2">
    <name type="scientific">Streptosporangium album</name>
    <dbReference type="NCBI Taxonomy" id="47479"/>
    <lineage>
        <taxon>Bacteria</taxon>
        <taxon>Bacillati</taxon>
        <taxon>Actinomycetota</taxon>
        <taxon>Actinomycetes</taxon>
        <taxon>Streptosporangiales</taxon>
        <taxon>Streptosporangiaceae</taxon>
        <taxon>Streptosporangium</taxon>
    </lineage>
</organism>
<comment type="caution">
    <text evidence="1">The sequence shown here is derived from an EMBL/GenBank/DDBJ whole genome shotgun (WGS) entry which is preliminary data.</text>
</comment>
<evidence type="ECO:0000313" key="2">
    <source>
        <dbReference type="Proteomes" id="UP000534286"/>
    </source>
</evidence>
<gene>
    <name evidence="1" type="ORF">FHR32_003487</name>
</gene>